<reference evidence="3" key="1">
    <citation type="journal article" date="2020" name="Stud. Mycol.">
        <title>101 Dothideomycetes genomes: a test case for predicting lifestyles and emergence of pathogens.</title>
        <authorList>
            <person name="Haridas S."/>
            <person name="Albert R."/>
            <person name="Binder M."/>
            <person name="Bloem J."/>
            <person name="Labutti K."/>
            <person name="Salamov A."/>
            <person name="Andreopoulos B."/>
            <person name="Baker S."/>
            <person name="Barry K."/>
            <person name="Bills G."/>
            <person name="Bluhm B."/>
            <person name="Cannon C."/>
            <person name="Castanera R."/>
            <person name="Culley D."/>
            <person name="Daum C."/>
            <person name="Ezra D."/>
            <person name="Gonzalez J."/>
            <person name="Henrissat B."/>
            <person name="Kuo A."/>
            <person name="Liang C."/>
            <person name="Lipzen A."/>
            <person name="Lutzoni F."/>
            <person name="Magnuson J."/>
            <person name="Mondo S."/>
            <person name="Nolan M."/>
            <person name="Ohm R."/>
            <person name="Pangilinan J."/>
            <person name="Park H.-J."/>
            <person name="Ramirez L."/>
            <person name="Alfaro M."/>
            <person name="Sun H."/>
            <person name="Tritt A."/>
            <person name="Yoshinaga Y."/>
            <person name="Zwiers L.-H."/>
            <person name="Turgeon B."/>
            <person name="Goodwin S."/>
            <person name="Spatafora J."/>
            <person name="Crous P."/>
            <person name="Grigoriev I."/>
        </authorList>
    </citation>
    <scope>NUCLEOTIDE SEQUENCE</scope>
    <source>
        <strain evidence="3">CBS 130266</strain>
    </source>
</reference>
<feature type="domain" description="RING-type" evidence="2">
    <location>
        <begin position="201"/>
        <end position="266"/>
    </location>
</feature>
<keyword evidence="1" id="KW-0479">Metal-binding</keyword>
<dbReference type="Pfam" id="PF13639">
    <property type="entry name" value="zf-RING_2"/>
    <property type="match status" value="1"/>
</dbReference>
<organism evidence="3 4">
    <name type="scientific">Tothia fuscella</name>
    <dbReference type="NCBI Taxonomy" id="1048955"/>
    <lineage>
        <taxon>Eukaryota</taxon>
        <taxon>Fungi</taxon>
        <taxon>Dikarya</taxon>
        <taxon>Ascomycota</taxon>
        <taxon>Pezizomycotina</taxon>
        <taxon>Dothideomycetes</taxon>
        <taxon>Pleosporomycetidae</taxon>
        <taxon>Venturiales</taxon>
        <taxon>Cylindrosympodiaceae</taxon>
        <taxon>Tothia</taxon>
    </lineage>
</organism>
<evidence type="ECO:0000313" key="4">
    <source>
        <dbReference type="Proteomes" id="UP000800235"/>
    </source>
</evidence>
<dbReference type="PROSITE" id="PS50089">
    <property type="entry name" value="ZF_RING_2"/>
    <property type="match status" value="1"/>
</dbReference>
<keyword evidence="4" id="KW-1185">Reference proteome</keyword>
<dbReference type="AlphaFoldDB" id="A0A9P4NU39"/>
<dbReference type="SUPFAM" id="SSF57850">
    <property type="entry name" value="RING/U-box"/>
    <property type="match status" value="1"/>
</dbReference>
<evidence type="ECO:0000259" key="2">
    <source>
        <dbReference type="PROSITE" id="PS50089"/>
    </source>
</evidence>
<dbReference type="GO" id="GO:0008270">
    <property type="term" value="F:zinc ion binding"/>
    <property type="evidence" value="ECO:0007669"/>
    <property type="project" value="UniProtKB-KW"/>
</dbReference>
<dbReference type="Gene3D" id="3.30.40.10">
    <property type="entry name" value="Zinc/RING finger domain, C3HC4 (zinc finger)"/>
    <property type="match status" value="1"/>
</dbReference>
<accession>A0A9P4NU39</accession>
<proteinExistence type="predicted"/>
<keyword evidence="1" id="KW-0862">Zinc</keyword>
<name>A0A9P4NU39_9PEZI</name>
<dbReference type="InterPro" id="IPR001841">
    <property type="entry name" value="Znf_RING"/>
</dbReference>
<protein>
    <recommendedName>
        <fullName evidence="2">RING-type domain-containing protein</fullName>
    </recommendedName>
</protein>
<evidence type="ECO:0000256" key="1">
    <source>
        <dbReference type="PROSITE-ProRule" id="PRU00175"/>
    </source>
</evidence>
<gene>
    <name evidence="3" type="ORF">EJ08DRAFT_696167</name>
</gene>
<dbReference type="InterPro" id="IPR013083">
    <property type="entry name" value="Znf_RING/FYVE/PHD"/>
</dbReference>
<keyword evidence="1" id="KW-0863">Zinc-finger</keyword>
<evidence type="ECO:0000313" key="3">
    <source>
        <dbReference type="EMBL" id="KAF2431685.1"/>
    </source>
</evidence>
<dbReference type="Proteomes" id="UP000800235">
    <property type="component" value="Unassembled WGS sequence"/>
</dbReference>
<comment type="caution">
    <text evidence="3">The sequence shown here is derived from an EMBL/GenBank/DDBJ whole genome shotgun (WGS) entry which is preliminary data.</text>
</comment>
<sequence>MSQQNLVVPTSSGWGWVTTIKFTVEPPLRALRHINHNVDFFEGELTQSTKFAIGRLNVWIKWFTWLLHDRYAERDSLSRRRSQAKAYGALYNSPQFCSIRSAFNMFHKHIISQSAQLTQHSITTGSQVGFLMAESTRLESDLFTTVEIMVPLMEFVNGVLEARDEGMHYDPWTFLPTSTDFFEESQTTPTPLPLTESSRSCLICLSDFFDVDDEIDHNVLDLFSELPFPVNDPPQHEPCTLPCDHVVAPDCLMTWFENGNTCPACRRPLVKPVSQRELELKRARKEFNELTHHQKSRVFEIANPTDHFPIYPMIMLHDFRAITIIQARRMNIPEVLDHDNTKNLIAWFAGLLDSIGAWEQDRPGVAHTIPFAQFWDYLIQRQFFSSEESRYKKFTAMCFYYWRNHYYEALHCQSERVWGASEQAWEEIDWPEDELLPLWTDIIGV</sequence>
<dbReference type="EMBL" id="MU007030">
    <property type="protein sequence ID" value="KAF2431685.1"/>
    <property type="molecule type" value="Genomic_DNA"/>
</dbReference>